<dbReference type="Proteomes" id="UP001630127">
    <property type="component" value="Unassembled WGS sequence"/>
</dbReference>
<evidence type="ECO:0000313" key="4">
    <source>
        <dbReference type="EMBL" id="KAL3531661.1"/>
    </source>
</evidence>
<keyword evidence="1" id="KW-0805">Transcription regulation</keyword>
<evidence type="ECO:0000256" key="1">
    <source>
        <dbReference type="ARBA" id="ARBA00023015"/>
    </source>
</evidence>
<evidence type="ECO:0000313" key="5">
    <source>
        <dbReference type="Proteomes" id="UP001630127"/>
    </source>
</evidence>
<protein>
    <submittedName>
        <fullName evidence="4">Uncharacterized protein</fullName>
    </submittedName>
</protein>
<dbReference type="PANTHER" id="PTHR31636">
    <property type="entry name" value="OSJNBA0084A10.13 PROTEIN-RELATED"/>
    <property type="match status" value="1"/>
</dbReference>
<sequence>MMESELLQPSWPLFNTSNDHSALYSFPMDICTDEPHDFSSSFSTEESSGISFDSYFAAMTSPDSLIEFPTFGDENQVMETIANIMDGLEPISSCGVIDQDYIWIEESEENISSHSQLTSDVDEWSPCPPMEQSKPSTSKNMALIFPVNNMETDKQLCVHHLLRAYSEAMENGHQELTEVIVKRISEKLDPLGEPLERVAFHLFQSAESQADYLREQASKNYEAAFKAFYQCFPYGRFAHFTANSAILEAMPSDVDTIHIVDFDMGDGVQWPPLMEAMSRKGKGLRLTSIKSSDGSHSQWNFEDTNRRLYDHARSLGLSLNVEEMTLEDLVIEIKILKKKEWLAFNLMVALPHMGRRPERSHVQEFLRAAKELLAYSIDKKGIITIGDGEAGPDYFQACPEYASFFNSYFTHYQALFESMDCNFPVYLAEARIAMETVFLAPYVSSHYSCFQQWKEIRDTQALSGLDGLRMSRGSVIEAKEIVNEPQSTYQVKIQAEMENEMVLEWRGIPLEYGHMSPLDDGMEKVENCICKNASQPKYLLRKGMGGIVVAFTKAGLKTDESDLVAVVNNPKSAPVTLDPIIYISA</sequence>
<evidence type="ECO:0000256" key="2">
    <source>
        <dbReference type="ARBA" id="ARBA00023163"/>
    </source>
</evidence>
<gene>
    <name evidence="4" type="ORF">ACH5RR_005182</name>
</gene>
<keyword evidence="2" id="KW-0804">Transcription</keyword>
<feature type="region of interest" description="SAW" evidence="3">
    <location>
        <begin position="441"/>
        <end position="517"/>
    </location>
</feature>
<dbReference type="AlphaFoldDB" id="A0ABD3AKF6"/>
<organism evidence="4 5">
    <name type="scientific">Cinchona calisaya</name>
    <dbReference type="NCBI Taxonomy" id="153742"/>
    <lineage>
        <taxon>Eukaryota</taxon>
        <taxon>Viridiplantae</taxon>
        <taxon>Streptophyta</taxon>
        <taxon>Embryophyta</taxon>
        <taxon>Tracheophyta</taxon>
        <taxon>Spermatophyta</taxon>
        <taxon>Magnoliopsida</taxon>
        <taxon>eudicotyledons</taxon>
        <taxon>Gunneridae</taxon>
        <taxon>Pentapetalae</taxon>
        <taxon>asterids</taxon>
        <taxon>lamiids</taxon>
        <taxon>Gentianales</taxon>
        <taxon>Rubiaceae</taxon>
        <taxon>Cinchonoideae</taxon>
        <taxon>Cinchoneae</taxon>
        <taxon>Cinchona</taxon>
    </lineage>
</organism>
<comment type="caution">
    <text evidence="3">Lacks conserved residue(s) required for the propagation of feature annotation.</text>
</comment>
<comment type="similarity">
    <text evidence="3">Belongs to the GRAS family.</text>
</comment>
<proteinExistence type="inferred from homology"/>
<evidence type="ECO:0000256" key="3">
    <source>
        <dbReference type="PROSITE-ProRule" id="PRU01191"/>
    </source>
</evidence>
<reference evidence="4 5" key="1">
    <citation type="submission" date="2024-11" db="EMBL/GenBank/DDBJ databases">
        <title>A near-complete genome assembly of Cinchona calisaya.</title>
        <authorList>
            <person name="Lian D.C."/>
            <person name="Zhao X.W."/>
            <person name="Wei L."/>
        </authorList>
    </citation>
    <scope>NUCLEOTIDE SEQUENCE [LARGE SCALE GENOMIC DNA]</scope>
    <source>
        <tissue evidence="4">Nenye</tissue>
    </source>
</reference>
<comment type="caution">
    <text evidence="4">The sequence shown here is derived from an EMBL/GenBank/DDBJ whole genome shotgun (WGS) entry which is preliminary data.</text>
</comment>
<name>A0ABD3AKF6_9GENT</name>
<dbReference type="EMBL" id="JBJUIK010000003">
    <property type="protein sequence ID" value="KAL3531661.1"/>
    <property type="molecule type" value="Genomic_DNA"/>
</dbReference>
<dbReference type="PROSITE" id="PS50985">
    <property type="entry name" value="GRAS"/>
    <property type="match status" value="1"/>
</dbReference>
<dbReference type="Pfam" id="PF03514">
    <property type="entry name" value="GRAS"/>
    <property type="match status" value="1"/>
</dbReference>
<dbReference type="InterPro" id="IPR005202">
    <property type="entry name" value="TF_GRAS"/>
</dbReference>
<keyword evidence="5" id="KW-1185">Reference proteome</keyword>
<feature type="short sequence motif" description="VHIID" evidence="3">
    <location>
        <begin position="257"/>
        <end position="261"/>
    </location>
</feature>
<accession>A0ABD3AKF6</accession>